<organism evidence="2 3">
    <name type="scientific">Globodera rostochiensis</name>
    <name type="common">Golden nematode worm</name>
    <name type="synonym">Heterodera rostochiensis</name>
    <dbReference type="NCBI Taxonomy" id="31243"/>
    <lineage>
        <taxon>Eukaryota</taxon>
        <taxon>Metazoa</taxon>
        <taxon>Ecdysozoa</taxon>
        <taxon>Nematoda</taxon>
        <taxon>Chromadorea</taxon>
        <taxon>Rhabditida</taxon>
        <taxon>Tylenchina</taxon>
        <taxon>Tylenchomorpha</taxon>
        <taxon>Tylenchoidea</taxon>
        <taxon>Heteroderidae</taxon>
        <taxon>Heteroderinae</taxon>
        <taxon>Globodera</taxon>
    </lineage>
</organism>
<protein>
    <submittedName>
        <fullName evidence="3">Uncharacterized protein</fullName>
    </submittedName>
</protein>
<evidence type="ECO:0000313" key="2">
    <source>
        <dbReference type="Proteomes" id="UP000887572"/>
    </source>
</evidence>
<dbReference type="WBParaSite" id="Gr19_v10_g6205.t1">
    <property type="protein sequence ID" value="Gr19_v10_g6205.t1"/>
    <property type="gene ID" value="Gr19_v10_g6205"/>
</dbReference>
<dbReference type="AlphaFoldDB" id="A0A914HZX3"/>
<keyword evidence="2" id="KW-1185">Reference proteome</keyword>
<reference evidence="3" key="1">
    <citation type="submission" date="2022-11" db="UniProtKB">
        <authorList>
            <consortium name="WormBaseParasite"/>
        </authorList>
    </citation>
    <scope>IDENTIFICATION</scope>
</reference>
<evidence type="ECO:0000256" key="1">
    <source>
        <dbReference type="SAM" id="SignalP"/>
    </source>
</evidence>
<keyword evidence="1" id="KW-0732">Signal</keyword>
<sequence length="232" mass="25698">MFLFVLFAYSALAFVSANVGIETNKSKCPSTSDDGIETLLAEFRAMFKKATSMKRERIHSERITLSEELFELGQITAQICHQNVATNAVFGTFLGDVSNLTQKMLAYCPRILAQMEMKEAKYRKPTNGQNARKKEAFFKFGTVVKAFSNELPEGPGKSALIELMNAKQLLPSDLFKLLFNKLSSLVDNNGLIDAKQSLENRIKMPKLPSASSVESAVRLCAGFSAIHLPLFS</sequence>
<dbReference type="Proteomes" id="UP000887572">
    <property type="component" value="Unplaced"/>
</dbReference>
<proteinExistence type="predicted"/>
<accession>A0A914HZX3</accession>
<name>A0A914HZX3_GLORO</name>
<feature type="chain" id="PRO_5037321086" evidence="1">
    <location>
        <begin position="18"/>
        <end position="232"/>
    </location>
</feature>
<feature type="signal peptide" evidence="1">
    <location>
        <begin position="1"/>
        <end position="17"/>
    </location>
</feature>
<evidence type="ECO:0000313" key="3">
    <source>
        <dbReference type="WBParaSite" id="Gr19_v10_g6205.t1"/>
    </source>
</evidence>